<feature type="region of interest" description="Disordered" evidence="7">
    <location>
        <begin position="239"/>
        <end position="259"/>
    </location>
</feature>
<dbReference type="SUPFAM" id="SSF48613">
    <property type="entry name" value="Heme oxygenase-like"/>
    <property type="match status" value="2"/>
</dbReference>
<dbReference type="EC" id="1.14.14.18" evidence="2"/>
<evidence type="ECO:0000256" key="3">
    <source>
        <dbReference type="ARBA" id="ARBA00022617"/>
    </source>
</evidence>
<dbReference type="InterPro" id="IPR018207">
    <property type="entry name" value="Haem_oxygenase_CS"/>
</dbReference>
<dbReference type="Proteomes" id="UP000677803">
    <property type="component" value="Unassembled WGS sequence"/>
</dbReference>
<dbReference type="CDD" id="cd19165">
    <property type="entry name" value="HemeO"/>
    <property type="match status" value="2"/>
</dbReference>
<dbReference type="FunFam" id="1.20.910.10:FF:000001">
    <property type="entry name" value="Heme oxygenase 1"/>
    <property type="match status" value="2"/>
</dbReference>
<evidence type="ECO:0000313" key="10">
    <source>
        <dbReference type="Proteomes" id="UP000677803"/>
    </source>
</evidence>
<dbReference type="Gene3D" id="1.20.910.10">
    <property type="entry name" value="Heme oxygenase-like"/>
    <property type="match status" value="2"/>
</dbReference>
<gene>
    <name evidence="9" type="ORF">MMEN_LOCUS12536</name>
</gene>
<keyword evidence="4" id="KW-0479">Metal-binding</keyword>
<evidence type="ECO:0000256" key="5">
    <source>
        <dbReference type="ARBA" id="ARBA00023002"/>
    </source>
</evidence>
<keyword evidence="10" id="KW-1185">Reference proteome</keyword>
<evidence type="ECO:0000256" key="2">
    <source>
        <dbReference type="ARBA" id="ARBA00012360"/>
    </source>
</evidence>
<comment type="similarity">
    <text evidence="1">Belongs to the heme oxygenase family.</text>
</comment>
<comment type="caution">
    <text evidence="9">The sequence shown here is derived from an EMBL/GenBank/DDBJ whole genome shotgun (WGS) entry which is preliminary data.</text>
</comment>
<dbReference type="PANTHER" id="PTHR10720">
    <property type="entry name" value="HEME OXYGENASE"/>
    <property type="match status" value="1"/>
</dbReference>
<keyword evidence="8" id="KW-0812">Transmembrane</keyword>
<dbReference type="GO" id="GO:0046872">
    <property type="term" value="F:metal ion binding"/>
    <property type="evidence" value="ECO:0007669"/>
    <property type="project" value="UniProtKB-KW"/>
</dbReference>
<proteinExistence type="inferred from homology"/>
<dbReference type="GO" id="GO:0042167">
    <property type="term" value="P:heme catabolic process"/>
    <property type="evidence" value="ECO:0007669"/>
    <property type="project" value="TreeGrafter"/>
</dbReference>
<keyword evidence="8" id="KW-0472">Membrane</keyword>
<protein>
    <recommendedName>
        <fullName evidence="2">heme oxygenase (biliverdin-producing)</fullName>
        <ecNumber evidence="2">1.14.14.18</ecNumber>
    </recommendedName>
</protein>
<evidence type="ECO:0000256" key="4">
    <source>
        <dbReference type="ARBA" id="ARBA00022723"/>
    </source>
</evidence>
<reference evidence="9" key="1">
    <citation type="submission" date="2021-05" db="EMBL/GenBank/DDBJ databases">
        <authorList>
            <person name="Tigano A."/>
        </authorList>
    </citation>
    <scope>NUCLEOTIDE SEQUENCE</scope>
</reference>
<dbReference type="InterPro" id="IPR016053">
    <property type="entry name" value="Haem_Oase-like"/>
</dbReference>
<dbReference type="InterPro" id="IPR016084">
    <property type="entry name" value="Haem_Oase-like_multi-hlx"/>
</dbReference>
<dbReference type="GO" id="GO:0006788">
    <property type="term" value="P:heme oxidation"/>
    <property type="evidence" value="ECO:0007669"/>
    <property type="project" value="InterPro"/>
</dbReference>
<organism evidence="9 10">
    <name type="scientific">Menidia menidia</name>
    <name type="common">Atlantic silverside</name>
    <dbReference type="NCBI Taxonomy" id="238744"/>
    <lineage>
        <taxon>Eukaryota</taxon>
        <taxon>Metazoa</taxon>
        <taxon>Chordata</taxon>
        <taxon>Craniata</taxon>
        <taxon>Vertebrata</taxon>
        <taxon>Euteleostomi</taxon>
        <taxon>Actinopterygii</taxon>
        <taxon>Neopterygii</taxon>
        <taxon>Teleostei</taxon>
        <taxon>Neoteleostei</taxon>
        <taxon>Acanthomorphata</taxon>
        <taxon>Ovalentaria</taxon>
        <taxon>Atherinomorphae</taxon>
        <taxon>Atheriniformes</taxon>
        <taxon>Atherinopsidae</taxon>
        <taxon>Menidiinae</taxon>
        <taxon>Menidia</taxon>
    </lineage>
</organism>
<keyword evidence="8" id="KW-1133">Transmembrane helix</keyword>
<accession>A0A8S4BCG0</accession>
<dbReference type="PROSITE" id="PS00593">
    <property type="entry name" value="HEME_OXYGENASE"/>
    <property type="match status" value="2"/>
</dbReference>
<dbReference type="GO" id="GO:0020037">
    <property type="term" value="F:heme binding"/>
    <property type="evidence" value="ECO:0007669"/>
    <property type="project" value="TreeGrafter"/>
</dbReference>
<feature type="region of interest" description="Disordered" evidence="7">
    <location>
        <begin position="1"/>
        <end position="21"/>
    </location>
</feature>
<dbReference type="Pfam" id="PF01126">
    <property type="entry name" value="Heme_oxygenase"/>
    <property type="match status" value="2"/>
</dbReference>
<sequence>METKAVKKPGPKITVADDDEELSPTDLSEMLSVGNAEPHEKSRNCQFIKDMLKGHIKRELYKKCTAALYFVYSAMEEEMEKNREHPHIAPIYFPTELNRCEALARDLEYFYGADWESQISLSAGTKPYVDRIHEVGQKDPLLLVAHSYTRYMGDLSGGHTLKKMAQKAMKLPSTGEGLNLYHFEGIPDQNGFKKLYRRRINELELDMKAKEKIVDESNWSYDFNIVISNTMETKAASELSSNGVNKGGPRIIVDDDDEDLSPTDLSEMLAEGTKESHDKAENCQFVKDFLRGRIKRELFKRGTAALYFVYSAMEEEMDKNQEHPHIAPIYFPTELHRREALARDLEFFYGEDWENQISLSAGTKPYVDRIHEVGQKDPLLLVAHSYTRYMGDLSGGQILKKVAQRALKLPSTGEGLNFYQFEGIHSHKGFKQLYRSRMNELELDTEAKEKIVDESNRAFGFNMMVALAAWVALLAGFTAWYLL</sequence>
<keyword evidence="3" id="KW-0349">Heme</keyword>
<feature type="compositionally biased region" description="Basic residues" evidence="7">
    <location>
        <begin position="1"/>
        <end position="10"/>
    </location>
</feature>
<dbReference type="PANTHER" id="PTHR10720:SF3">
    <property type="entry name" value="HEME OXYGENASE"/>
    <property type="match status" value="1"/>
</dbReference>
<dbReference type="InterPro" id="IPR002051">
    <property type="entry name" value="Haem_Oase"/>
</dbReference>
<keyword evidence="6" id="KW-0408">Iron</keyword>
<dbReference type="GO" id="GO:0004392">
    <property type="term" value="F:heme oxygenase (decyclizing) activity"/>
    <property type="evidence" value="ECO:0007669"/>
    <property type="project" value="UniProtKB-EC"/>
</dbReference>
<evidence type="ECO:0000256" key="1">
    <source>
        <dbReference type="ARBA" id="ARBA00006134"/>
    </source>
</evidence>
<dbReference type="AlphaFoldDB" id="A0A8S4BCG0"/>
<name>A0A8S4BCG0_9TELE</name>
<evidence type="ECO:0000256" key="7">
    <source>
        <dbReference type="SAM" id="MobiDB-lite"/>
    </source>
</evidence>
<dbReference type="OrthoDB" id="652091at2759"/>
<feature type="transmembrane region" description="Helical" evidence="8">
    <location>
        <begin position="459"/>
        <end position="482"/>
    </location>
</feature>
<keyword evidence="5" id="KW-0560">Oxidoreductase</keyword>
<dbReference type="GO" id="GO:0006979">
    <property type="term" value="P:response to oxidative stress"/>
    <property type="evidence" value="ECO:0007669"/>
    <property type="project" value="TreeGrafter"/>
</dbReference>
<evidence type="ECO:0000256" key="6">
    <source>
        <dbReference type="ARBA" id="ARBA00023004"/>
    </source>
</evidence>
<evidence type="ECO:0000256" key="8">
    <source>
        <dbReference type="SAM" id="Phobius"/>
    </source>
</evidence>
<dbReference type="PRINTS" id="PR00088">
    <property type="entry name" value="HAEMOXYGNASE"/>
</dbReference>
<evidence type="ECO:0000313" key="9">
    <source>
        <dbReference type="EMBL" id="CAG5928892.1"/>
    </source>
</evidence>
<dbReference type="EMBL" id="CAJRST010013335">
    <property type="protein sequence ID" value="CAG5928892.1"/>
    <property type="molecule type" value="Genomic_DNA"/>
</dbReference>